<evidence type="ECO:0000256" key="2">
    <source>
        <dbReference type="ARBA" id="ARBA00022801"/>
    </source>
</evidence>
<evidence type="ECO:0000313" key="8">
    <source>
        <dbReference type="Proteomes" id="UP000182347"/>
    </source>
</evidence>
<gene>
    <name evidence="7" type="ORF">SAMN05216244_1152</name>
</gene>
<dbReference type="Gene3D" id="3.40.50.300">
    <property type="entry name" value="P-loop containing nucleotide triphosphate hydrolases"/>
    <property type="match status" value="2"/>
</dbReference>
<keyword evidence="8" id="KW-1185">Reference proteome</keyword>
<dbReference type="CDD" id="cd00268">
    <property type="entry name" value="DEADc"/>
    <property type="match status" value="1"/>
</dbReference>
<organism evidence="7 8">
    <name type="scientific">Sediminibacillus halophilus</name>
    <dbReference type="NCBI Taxonomy" id="482461"/>
    <lineage>
        <taxon>Bacteria</taxon>
        <taxon>Bacillati</taxon>
        <taxon>Bacillota</taxon>
        <taxon>Bacilli</taxon>
        <taxon>Bacillales</taxon>
        <taxon>Bacillaceae</taxon>
        <taxon>Sediminibacillus</taxon>
    </lineage>
</organism>
<dbReference type="SUPFAM" id="SSF52540">
    <property type="entry name" value="P-loop containing nucleoside triphosphate hydrolases"/>
    <property type="match status" value="1"/>
</dbReference>
<dbReference type="SMART" id="SM00490">
    <property type="entry name" value="HELICc"/>
    <property type="match status" value="1"/>
</dbReference>
<evidence type="ECO:0000256" key="1">
    <source>
        <dbReference type="ARBA" id="ARBA00022741"/>
    </source>
</evidence>
<dbReference type="GO" id="GO:0033592">
    <property type="term" value="F:RNA strand annealing activity"/>
    <property type="evidence" value="ECO:0007669"/>
    <property type="project" value="TreeGrafter"/>
</dbReference>
<dbReference type="GO" id="GO:0016787">
    <property type="term" value="F:hydrolase activity"/>
    <property type="evidence" value="ECO:0007669"/>
    <property type="project" value="UniProtKB-KW"/>
</dbReference>
<dbReference type="STRING" id="482461.SAMN05216244_1152"/>
<dbReference type="CDD" id="cd18787">
    <property type="entry name" value="SF2_C_DEAD"/>
    <property type="match status" value="1"/>
</dbReference>
<dbReference type="InterPro" id="IPR011545">
    <property type="entry name" value="DEAD/DEAH_box_helicase_dom"/>
</dbReference>
<evidence type="ECO:0000256" key="4">
    <source>
        <dbReference type="ARBA" id="ARBA00022840"/>
    </source>
</evidence>
<feature type="domain" description="Helicase C-terminal" evidence="6">
    <location>
        <begin position="217"/>
        <end position="378"/>
    </location>
</feature>
<dbReference type="PROSITE" id="PS51192">
    <property type="entry name" value="HELICASE_ATP_BIND_1"/>
    <property type="match status" value="1"/>
</dbReference>
<dbReference type="Pfam" id="PF00270">
    <property type="entry name" value="DEAD"/>
    <property type="match status" value="1"/>
</dbReference>
<keyword evidence="1" id="KW-0547">Nucleotide-binding</keyword>
<accession>A0A1G9NU43</accession>
<evidence type="ECO:0000256" key="3">
    <source>
        <dbReference type="ARBA" id="ARBA00022806"/>
    </source>
</evidence>
<dbReference type="SMART" id="SM00487">
    <property type="entry name" value="DEXDc"/>
    <property type="match status" value="1"/>
</dbReference>
<name>A0A1G9NU43_9BACI</name>
<dbReference type="GO" id="GO:0005829">
    <property type="term" value="C:cytosol"/>
    <property type="evidence" value="ECO:0007669"/>
    <property type="project" value="TreeGrafter"/>
</dbReference>
<protein>
    <submittedName>
        <fullName evidence="7">Superfamily II DNA and RNA helicase</fullName>
    </submittedName>
</protein>
<evidence type="ECO:0000313" key="7">
    <source>
        <dbReference type="EMBL" id="SDL89861.1"/>
    </source>
</evidence>
<dbReference type="AlphaFoldDB" id="A0A1G9NU43"/>
<dbReference type="InterPro" id="IPR014001">
    <property type="entry name" value="Helicase_ATP-bd"/>
</dbReference>
<dbReference type="Proteomes" id="UP000182347">
    <property type="component" value="Unassembled WGS sequence"/>
</dbReference>
<dbReference type="EMBL" id="FNHF01000001">
    <property type="protein sequence ID" value="SDL89861.1"/>
    <property type="molecule type" value="Genomic_DNA"/>
</dbReference>
<feature type="domain" description="Helicase ATP-binding" evidence="5">
    <location>
        <begin position="36"/>
        <end position="206"/>
    </location>
</feature>
<dbReference type="InterPro" id="IPR044742">
    <property type="entry name" value="DEAD/DEAH_RhlB"/>
</dbReference>
<dbReference type="GO" id="GO:0005524">
    <property type="term" value="F:ATP binding"/>
    <property type="evidence" value="ECO:0007669"/>
    <property type="project" value="UniProtKB-KW"/>
</dbReference>
<dbReference type="InterPro" id="IPR050547">
    <property type="entry name" value="DEAD_box_RNA_helicases"/>
</dbReference>
<dbReference type="Pfam" id="PF00271">
    <property type="entry name" value="Helicase_C"/>
    <property type="match status" value="1"/>
</dbReference>
<dbReference type="GO" id="GO:0005840">
    <property type="term" value="C:ribosome"/>
    <property type="evidence" value="ECO:0007669"/>
    <property type="project" value="TreeGrafter"/>
</dbReference>
<dbReference type="PANTHER" id="PTHR47963:SF7">
    <property type="entry name" value="ATP-DEPENDENT RNA HELICASE YFML-RELATED"/>
    <property type="match status" value="1"/>
</dbReference>
<proteinExistence type="predicted"/>
<keyword evidence="3 7" id="KW-0347">Helicase</keyword>
<keyword evidence="2" id="KW-0378">Hydrolase</keyword>
<reference evidence="8" key="1">
    <citation type="submission" date="2016-10" db="EMBL/GenBank/DDBJ databases">
        <authorList>
            <person name="Varghese N."/>
            <person name="Submissions S."/>
        </authorList>
    </citation>
    <scope>NUCLEOTIDE SEQUENCE [LARGE SCALE GENOMIC DNA]</scope>
    <source>
        <strain evidence="8">CGMCC 1.6199</strain>
    </source>
</reference>
<dbReference type="OrthoDB" id="9805696at2"/>
<evidence type="ECO:0000259" key="5">
    <source>
        <dbReference type="PROSITE" id="PS51192"/>
    </source>
</evidence>
<dbReference type="GO" id="GO:0003724">
    <property type="term" value="F:RNA helicase activity"/>
    <property type="evidence" value="ECO:0007669"/>
    <property type="project" value="TreeGrafter"/>
</dbReference>
<dbReference type="PANTHER" id="PTHR47963">
    <property type="entry name" value="DEAD-BOX ATP-DEPENDENT RNA HELICASE 47, MITOCHONDRIAL"/>
    <property type="match status" value="1"/>
</dbReference>
<dbReference type="RefSeq" id="WP_074597854.1">
    <property type="nucleotide sequence ID" value="NZ_FNHF01000001.1"/>
</dbReference>
<dbReference type="GO" id="GO:0009409">
    <property type="term" value="P:response to cold"/>
    <property type="evidence" value="ECO:0007669"/>
    <property type="project" value="TreeGrafter"/>
</dbReference>
<sequence length="380" mass="42336">MPQGIKTLFSEPRPYLRSAWEKAGFTEPTAIQKKAIPEIVQGKDVIAESPTGSGKTLAYILPLLQKIDPEKKHVQTVILASSHELVMQIHQEVQTWAAGSGIGSASLIGGANIKRQLEKLKKRPQIIAGTPGRVQELINKKKLKMHEVRTIVLDEADQLVVTEHEKTIQSIIKSTLIERQLLVFSATISKAVEEAALYMMEEPSIIRVGREETDTPPVEHGYLVVEAREKLEVLRKLIRRKDHIKALAFGNDIGSLTVLAEKLEYKGINAGILHGDSKKQERERTIKAFRSGELDLLLATDVAGRGLDIKDITDIINIDLPGEADQYIHRAGRTGRLGTTGGEVLSLITEQEEKKLKRYSSQLNIPITRKKLYKGTLRSY</sequence>
<dbReference type="InterPro" id="IPR001650">
    <property type="entry name" value="Helicase_C-like"/>
</dbReference>
<dbReference type="InterPro" id="IPR027417">
    <property type="entry name" value="P-loop_NTPase"/>
</dbReference>
<dbReference type="PROSITE" id="PS51194">
    <property type="entry name" value="HELICASE_CTER"/>
    <property type="match status" value="1"/>
</dbReference>
<evidence type="ECO:0000259" key="6">
    <source>
        <dbReference type="PROSITE" id="PS51194"/>
    </source>
</evidence>
<keyword evidence="4" id="KW-0067">ATP-binding</keyword>